<comment type="caution">
    <text evidence="2">The sequence shown here is derived from an EMBL/GenBank/DDBJ whole genome shotgun (WGS) entry which is preliminary data.</text>
</comment>
<evidence type="ECO:0000313" key="3">
    <source>
        <dbReference type="Proteomes" id="UP001642260"/>
    </source>
</evidence>
<dbReference type="AlphaFoldDB" id="A0ABC8JQL4"/>
<sequence length="346" mass="38941">MEAEDDLFDGNYTPYTKRKVESFFGLFCVMRKRIRGDISVDDDMSYSDAEEGDDDFCCSDSDTDLSECSEFDIILQDNGLIESESLSTCNSPCLSEDHKIGFETSSMPLKKTLEGPGRPLSVCGSVVAVRNIPLLGDSNGKDAEISQTMYKEEDVDDEDEMSFSEIDAMIRRLNLIPDDESDSFLDLEERNKSKHPRYTLLGLEHCSVTSIPRGIISQGAIAVLHGRDLKHFIRKHEVIIGRSSDGMNVDIDLGLYGYGSKISRRQALVKLENNGSFSLKNLGKRHILVNGEKLSTEQIVSLTSCSSVNIRGEVFVFKINKEAVRQFLKNNTRRNNKDDTKFRWVE</sequence>
<organism evidence="2 3">
    <name type="scientific">Eruca vesicaria subsp. sativa</name>
    <name type="common">Garden rocket</name>
    <name type="synonym">Eruca sativa</name>
    <dbReference type="NCBI Taxonomy" id="29727"/>
    <lineage>
        <taxon>Eukaryota</taxon>
        <taxon>Viridiplantae</taxon>
        <taxon>Streptophyta</taxon>
        <taxon>Embryophyta</taxon>
        <taxon>Tracheophyta</taxon>
        <taxon>Spermatophyta</taxon>
        <taxon>Magnoliopsida</taxon>
        <taxon>eudicotyledons</taxon>
        <taxon>Gunneridae</taxon>
        <taxon>Pentapetalae</taxon>
        <taxon>rosids</taxon>
        <taxon>malvids</taxon>
        <taxon>Brassicales</taxon>
        <taxon>Brassicaceae</taxon>
        <taxon>Brassiceae</taxon>
        <taxon>Eruca</taxon>
    </lineage>
</organism>
<dbReference type="PROSITE" id="PS50006">
    <property type="entry name" value="FHA_DOMAIN"/>
    <property type="match status" value="1"/>
</dbReference>
<dbReference type="SUPFAM" id="SSF49879">
    <property type="entry name" value="SMAD/FHA domain"/>
    <property type="match status" value="1"/>
</dbReference>
<proteinExistence type="predicted"/>
<dbReference type="Pfam" id="PF00498">
    <property type="entry name" value="FHA"/>
    <property type="match status" value="1"/>
</dbReference>
<gene>
    <name evidence="2" type="ORF">ERUC_LOCUS14099</name>
</gene>
<feature type="domain" description="FHA" evidence="1">
    <location>
        <begin position="238"/>
        <end position="294"/>
    </location>
</feature>
<dbReference type="PANTHER" id="PTHR13233:SF19">
    <property type="entry name" value="SMAD_FHA DOMAIN-CONTAINING PROTEIN"/>
    <property type="match status" value="1"/>
</dbReference>
<name>A0ABC8JQL4_ERUVS</name>
<dbReference type="InterPro" id="IPR008984">
    <property type="entry name" value="SMAD_FHA_dom_sf"/>
</dbReference>
<dbReference type="SMART" id="SM00240">
    <property type="entry name" value="FHA"/>
    <property type="match status" value="1"/>
</dbReference>
<dbReference type="PANTHER" id="PTHR13233">
    <property type="entry name" value="MICROSPHERULE PROTEIN 1"/>
    <property type="match status" value="1"/>
</dbReference>
<protein>
    <recommendedName>
        <fullName evidence="1">FHA domain-containing protein</fullName>
    </recommendedName>
</protein>
<dbReference type="CDD" id="cd22687">
    <property type="entry name" value="FHA_MCRS1"/>
    <property type="match status" value="1"/>
</dbReference>
<dbReference type="InterPro" id="IPR000253">
    <property type="entry name" value="FHA_dom"/>
</dbReference>
<dbReference type="EMBL" id="CAKOAT010131599">
    <property type="protein sequence ID" value="CAH8337082.1"/>
    <property type="molecule type" value="Genomic_DNA"/>
</dbReference>
<dbReference type="Gene3D" id="2.60.200.20">
    <property type="match status" value="1"/>
</dbReference>
<accession>A0ABC8JQL4</accession>
<evidence type="ECO:0000259" key="1">
    <source>
        <dbReference type="PROSITE" id="PS50006"/>
    </source>
</evidence>
<dbReference type="InterPro" id="IPR037912">
    <property type="entry name" value="MCRS1"/>
</dbReference>
<evidence type="ECO:0000313" key="2">
    <source>
        <dbReference type="EMBL" id="CAH8337082.1"/>
    </source>
</evidence>
<reference evidence="2 3" key="1">
    <citation type="submission" date="2022-03" db="EMBL/GenBank/DDBJ databases">
        <authorList>
            <person name="Macdonald S."/>
            <person name="Ahmed S."/>
            <person name="Newling K."/>
        </authorList>
    </citation>
    <scope>NUCLEOTIDE SEQUENCE [LARGE SCALE GENOMIC DNA]</scope>
</reference>
<dbReference type="InterPro" id="IPR018247">
    <property type="entry name" value="EF_Hand_1_Ca_BS"/>
</dbReference>
<dbReference type="PROSITE" id="PS00018">
    <property type="entry name" value="EF_HAND_1"/>
    <property type="match status" value="1"/>
</dbReference>
<keyword evidence="3" id="KW-1185">Reference proteome</keyword>
<dbReference type="Proteomes" id="UP001642260">
    <property type="component" value="Unassembled WGS sequence"/>
</dbReference>